<accession>A0ACD0P2Q0</accession>
<evidence type="ECO:0000313" key="2">
    <source>
        <dbReference type="Proteomes" id="UP000245626"/>
    </source>
</evidence>
<evidence type="ECO:0000313" key="1">
    <source>
        <dbReference type="EMBL" id="PWN52375.1"/>
    </source>
</evidence>
<proteinExistence type="predicted"/>
<reference evidence="1 2" key="1">
    <citation type="journal article" date="2018" name="Mol. Biol. Evol.">
        <title>Broad Genomic Sampling Reveals a Smut Pathogenic Ancestry of the Fungal Clade Ustilaginomycotina.</title>
        <authorList>
            <person name="Kijpornyongpan T."/>
            <person name="Mondo S.J."/>
            <person name="Barry K."/>
            <person name="Sandor L."/>
            <person name="Lee J."/>
            <person name="Lipzen A."/>
            <person name="Pangilinan J."/>
            <person name="LaButti K."/>
            <person name="Hainaut M."/>
            <person name="Henrissat B."/>
            <person name="Grigoriev I.V."/>
            <person name="Spatafora J.W."/>
            <person name="Aime M.C."/>
        </authorList>
    </citation>
    <scope>NUCLEOTIDE SEQUENCE [LARGE SCALE GENOMIC DNA]</scope>
    <source>
        <strain evidence="1 2">SA 807</strain>
    </source>
</reference>
<dbReference type="EMBL" id="KZ819781">
    <property type="protein sequence ID" value="PWN52375.1"/>
    <property type="molecule type" value="Genomic_DNA"/>
</dbReference>
<dbReference type="Proteomes" id="UP000245626">
    <property type="component" value="Unassembled WGS sequence"/>
</dbReference>
<protein>
    <submittedName>
        <fullName evidence="1">Uncharacterized protein</fullName>
    </submittedName>
</protein>
<sequence length="810" mass="91474">MGELATPPLPPAPESSPFSTSPIPKDVRDEFHVFFESRQEDLTQLLNFLGASDDMQRKNRSVWNIVTLLEDELVHLATMFSDDKTKNISTWLRVQMERPVCDIQSLTEVLRAASHLEEREEKILRIFRRCFVQQQSIRDSRVYERLMHTFLDDYHGTLPQQFLQHFRYSLMPTFNHKHRYGRSIAIIQSSGTGKSRMVWELHHYTPTLYICLRDPLSSGFPVSDASAVNYFRKGLQLDHKKAYALVCCFFSAWMETAEKSILASSSRMEDIFSDWNLLVKECGVWQADPNRGTRFDEAVESAKAKLDQWEEHSQDSTWLLQNIVAQPLRHLRDKLKSLKPVDDLSLPGSNPVPIFIVVDESVSLGNADKQKVIHQEWKRLFKDLDQEGLQEEDFQFWLVLLDTSSCIADLAPGQAMASSSREQIDTSIELWSEVALDLFAHHADRGISRPRDCLQLGNLKHYGRPLWQAYGDDILPFSTDKLFRGGLDLNDRTRVVTALSQRVCLDLVPVRTTDAANTIAVNAVSSNMRILAGLKDGVASTEVPSEPILAIAAWSFLTAPLQNRYSQCLETLGTELLHENRIDLKGNRGEFFARLLLTMARDATEECYADALFPPAALRSVKACTFESFVKSLVTPKPLSSELPSSHHGELWINFTHMIHYGQAIHTLSPTFLWICWRRGVALQCSHNQAGIDGIIPVYAGDLDEPFTNEAEQEKIVQTRMTFIAWQAKLRDRPTAAKQCFHGPTIADKPVRLGLMTILLEMGVSQIFKRDPEGKTLDPMRLTSEACSEGALCPASSLAHITTPCSASGA</sequence>
<keyword evidence="2" id="KW-1185">Reference proteome</keyword>
<organism evidence="1 2">
    <name type="scientific">Violaceomyces palustris</name>
    <dbReference type="NCBI Taxonomy" id="1673888"/>
    <lineage>
        <taxon>Eukaryota</taxon>
        <taxon>Fungi</taxon>
        <taxon>Dikarya</taxon>
        <taxon>Basidiomycota</taxon>
        <taxon>Ustilaginomycotina</taxon>
        <taxon>Ustilaginomycetes</taxon>
        <taxon>Violaceomycetales</taxon>
        <taxon>Violaceomycetaceae</taxon>
        <taxon>Violaceomyces</taxon>
    </lineage>
</organism>
<name>A0ACD0P2Q0_9BASI</name>
<gene>
    <name evidence="1" type="ORF">IE53DRAFT_385207</name>
</gene>